<keyword evidence="3" id="KW-1185">Reference proteome</keyword>
<evidence type="ECO:0008006" key="4">
    <source>
        <dbReference type="Google" id="ProtNLM"/>
    </source>
</evidence>
<gene>
    <name evidence="2" type="ORF">PFISCL1PPCAC_13098</name>
</gene>
<dbReference type="AlphaFoldDB" id="A0AAV5VTC8"/>
<keyword evidence="1" id="KW-0472">Membrane</keyword>
<reference evidence="2" key="1">
    <citation type="submission" date="2023-10" db="EMBL/GenBank/DDBJ databases">
        <title>Genome assembly of Pristionchus species.</title>
        <authorList>
            <person name="Yoshida K."/>
            <person name="Sommer R.J."/>
        </authorList>
    </citation>
    <scope>NUCLEOTIDE SEQUENCE</scope>
    <source>
        <strain evidence="2">RS5133</strain>
    </source>
</reference>
<feature type="transmembrane region" description="Helical" evidence="1">
    <location>
        <begin position="119"/>
        <end position="142"/>
    </location>
</feature>
<keyword evidence="1" id="KW-1133">Transmembrane helix</keyword>
<evidence type="ECO:0000313" key="3">
    <source>
        <dbReference type="Proteomes" id="UP001432322"/>
    </source>
</evidence>
<sequence>PLPLKMFTTRICCCSATVASQTMAVVAIILAALLAIPGWFADDSLLVDNIILSILVCVQVLACVLVFVACCTLNAGFMIPIIVIQSLSVLSYIGTAIWFLIVAIGSTGVWNWAFVSDSVLYIITIIISLFVLHCHTCCYKLLLVKAHLVRHHVSA</sequence>
<feature type="non-terminal residue" evidence="2">
    <location>
        <position position="1"/>
    </location>
</feature>
<evidence type="ECO:0000256" key="1">
    <source>
        <dbReference type="SAM" id="Phobius"/>
    </source>
</evidence>
<feature type="transmembrane region" description="Helical" evidence="1">
    <location>
        <begin position="50"/>
        <end position="77"/>
    </location>
</feature>
<evidence type="ECO:0000313" key="2">
    <source>
        <dbReference type="EMBL" id="GMT21801.1"/>
    </source>
</evidence>
<dbReference type="EMBL" id="BTSY01000004">
    <property type="protein sequence ID" value="GMT21801.1"/>
    <property type="molecule type" value="Genomic_DNA"/>
</dbReference>
<comment type="caution">
    <text evidence="2">The sequence shown here is derived from an EMBL/GenBank/DDBJ whole genome shotgun (WGS) entry which is preliminary data.</text>
</comment>
<feature type="transmembrane region" description="Helical" evidence="1">
    <location>
        <begin position="89"/>
        <end position="113"/>
    </location>
</feature>
<dbReference type="Proteomes" id="UP001432322">
    <property type="component" value="Unassembled WGS sequence"/>
</dbReference>
<protein>
    <recommendedName>
        <fullName evidence="4">MARVEL domain-containing protein</fullName>
    </recommendedName>
</protein>
<keyword evidence="1" id="KW-0812">Transmembrane</keyword>
<proteinExistence type="predicted"/>
<organism evidence="2 3">
    <name type="scientific">Pristionchus fissidentatus</name>
    <dbReference type="NCBI Taxonomy" id="1538716"/>
    <lineage>
        <taxon>Eukaryota</taxon>
        <taxon>Metazoa</taxon>
        <taxon>Ecdysozoa</taxon>
        <taxon>Nematoda</taxon>
        <taxon>Chromadorea</taxon>
        <taxon>Rhabditida</taxon>
        <taxon>Rhabditina</taxon>
        <taxon>Diplogasteromorpha</taxon>
        <taxon>Diplogasteroidea</taxon>
        <taxon>Neodiplogasteridae</taxon>
        <taxon>Pristionchus</taxon>
    </lineage>
</organism>
<name>A0AAV5VTC8_9BILA</name>
<accession>A0AAV5VTC8</accession>
<feature type="transmembrane region" description="Helical" evidence="1">
    <location>
        <begin position="12"/>
        <end position="38"/>
    </location>
</feature>